<dbReference type="InterPro" id="IPR005321">
    <property type="entry name" value="Peptidase_S58_DmpA"/>
</dbReference>
<organism evidence="2 3">
    <name type="scientific">Comamonas koreensis</name>
    <dbReference type="NCBI Taxonomy" id="160825"/>
    <lineage>
        <taxon>Bacteria</taxon>
        <taxon>Pseudomonadati</taxon>
        <taxon>Pseudomonadota</taxon>
        <taxon>Betaproteobacteria</taxon>
        <taxon>Burkholderiales</taxon>
        <taxon>Comamonadaceae</taxon>
        <taxon>Comamonas</taxon>
    </lineage>
</organism>
<name>A0AAW4Y356_9BURK</name>
<evidence type="ECO:0000313" key="3">
    <source>
        <dbReference type="Proteomes" id="UP001199260"/>
    </source>
</evidence>
<dbReference type="AlphaFoldDB" id="A0AAW4Y356"/>
<sequence>MTEPQDAALLAACRQLPVVGLLPAGPRNAITDVAGLRLGHCTVADGDLQTGVTVLIPPQGNPFMHKLPAGLAVINGFGKSAGLVQLAELGQIETPIALTNTFGVSAVVQAQIAHCIAANPECGRSLPTVNALVLECNDGYLSDIQRMAIGPAHYQAALDSASTEVQQGAVGAGRGMSAFQLKGGIGSASRQVVVGEQRYTVGALVLANMGKLSDLRWGGQAPGAALERRLQAKLAAATAAAATAAAAGDGVDKGSIIMLLATDAPLDSRQLSRVARRAAAGLANTGSCYGHGSGDIALAFSTAYTLPADAAAPMPALAMLHEAQLDPLFRAAADAVEQSILNALWHAQSVQGRDGHQRWGLQELCKD</sequence>
<gene>
    <name evidence="2" type="ORF">LPW39_20135</name>
</gene>
<comment type="similarity">
    <text evidence="1">Belongs to the peptidase S58 family.</text>
</comment>
<accession>A0AAW4Y356</accession>
<reference evidence="2 3" key="1">
    <citation type="submission" date="2021-11" db="EMBL/GenBank/DDBJ databases">
        <title>Genome sequence.</title>
        <authorList>
            <person name="Sun Q."/>
        </authorList>
    </citation>
    <scope>NUCLEOTIDE SEQUENCE [LARGE SCALE GENOMIC DNA]</scope>
    <source>
        <strain evidence="2 3">KCTC 12005</strain>
    </source>
</reference>
<dbReference type="EMBL" id="JAJNCT010000028">
    <property type="protein sequence ID" value="MCD2167436.1"/>
    <property type="molecule type" value="Genomic_DNA"/>
</dbReference>
<dbReference type="PANTHER" id="PTHR36512">
    <property type="entry name" value="D-AMINOPEPTIDASE"/>
    <property type="match status" value="1"/>
</dbReference>
<protein>
    <submittedName>
        <fullName evidence="2">P1 family peptidase</fullName>
    </submittedName>
</protein>
<dbReference type="PANTHER" id="PTHR36512:SF3">
    <property type="entry name" value="BLR5678 PROTEIN"/>
    <property type="match status" value="1"/>
</dbReference>
<dbReference type="CDD" id="cd02253">
    <property type="entry name" value="DmpA"/>
    <property type="match status" value="1"/>
</dbReference>
<dbReference type="RefSeq" id="WP_230779231.1">
    <property type="nucleotide sequence ID" value="NZ_JAJNCT010000028.1"/>
</dbReference>
<evidence type="ECO:0000256" key="1">
    <source>
        <dbReference type="ARBA" id="ARBA00007068"/>
    </source>
</evidence>
<evidence type="ECO:0000313" key="2">
    <source>
        <dbReference type="EMBL" id="MCD2167436.1"/>
    </source>
</evidence>
<proteinExistence type="inferred from homology"/>
<dbReference type="SUPFAM" id="SSF56266">
    <property type="entry name" value="DmpA/ArgJ-like"/>
    <property type="match status" value="1"/>
</dbReference>
<dbReference type="Gene3D" id="3.60.70.12">
    <property type="entry name" value="L-amino peptidase D-ALA esterase/amidase"/>
    <property type="match status" value="1"/>
</dbReference>
<dbReference type="InterPro" id="IPR016117">
    <property type="entry name" value="ArgJ-like_dom_sf"/>
</dbReference>
<dbReference type="Proteomes" id="UP001199260">
    <property type="component" value="Unassembled WGS sequence"/>
</dbReference>
<dbReference type="Pfam" id="PF03576">
    <property type="entry name" value="Peptidase_S58"/>
    <property type="match status" value="1"/>
</dbReference>
<keyword evidence="3" id="KW-1185">Reference proteome</keyword>
<dbReference type="GO" id="GO:0004177">
    <property type="term" value="F:aminopeptidase activity"/>
    <property type="evidence" value="ECO:0007669"/>
    <property type="project" value="TreeGrafter"/>
</dbReference>
<comment type="caution">
    <text evidence="2">The sequence shown here is derived from an EMBL/GenBank/DDBJ whole genome shotgun (WGS) entry which is preliminary data.</text>
</comment>